<reference evidence="4" key="4">
    <citation type="submission" date="2023-08" db="EMBL/GenBank/DDBJ databases">
        <authorList>
            <person name="Guima S.E.S."/>
            <person name="Martins L.F."/>
            <person name="Silva A.M."/>
            <person name="Setubal J.C."/>
        </authorList>
    </citation>
    <scope>NUCLEOTIDE SEQUENCE</scope>
    <source>
        <strain evidence="4">ZC4RG45</strain>
    </source>
</reference>
<dbReference type="Gene3D" id="3.40.630.30">
    <property type="match status" value="1"/>
</dbReference>
<reference evidence="4 6" key="3">
    <citation type="journal article" date="2021" name="BMC Genomics">
        <title>Genome-resolved metagenome and metatranscriptome analyses of thermophilic composting reveal key bacterial players and their metabolic interactions.</title>
        <authorList>
            <person name="Braga L.P.P."/>
            <person name="Pereira R.V."/>
            <person name="Martins L.F."/>
            <person name="Moura L.M.S."/>
            <person name="Sanchez F.B."/>
            <person name="Patane J.S.L."/>
            <person name="da Silva A.M."/>
            <person name="Setubal J.C."/>
        </authorList>
    </citation>
    <scope>NUCLEOTIDE SEQUENCE [LARGE SCALE GENOMIC DNA]</scope>
    <source>
        <strain evidence="4">ZC4RG45</strain>
    </source>
</reference>
<name>A0A2W4L4U1_9PSEU</name>
<dbReference type="AlphaFoldDB" id="A0A2W4L4U1"/>
<evidence type="ECO:0000313" key="4">
    <source>
        <dbReference type="EMBL" id="MFO7194114.1"/>
    </source>
</evidence>
<dbReference type="PROSITE" id="PS51186">
    <property type="entry name" value="GNAT"/>
    <property type="match status" value="1"/>
</dbReference>
<dbReference type="InterPro" id="IPR000182">
    <property type="entry name" value="GNAT_dom"/>
</dbReference>
<evidence type="ECO:0000256" key="1">
    <source>
        <dbReference type="ARBA" id="ARBA00022679"/>
    </source>
</evidence>
<feature type="domain" description="N-acetyltransferase" evidence="3">
    <location>
        <begin position="4"/>
        <end position="183"/>
    </location>
</feature>
<dbReference type="SUPFAM" id="SSF55729">
    <property type="entry name" value="Acyl-CoA N-acyltransferases (Nat)"/>
    <property type="match status" value="1"/>
</dbReference>
<proteinExistence type="predicted"/>
<dbReference type="EMBL" id="QGUI01000836">
    <property type="protein sequence ID" value="PZM90636.1"/>
    <property type="molecule type" value="Genomic_DNA"/>
</dbReference>
<sequence>MAVADVRLARAADAAEIARIQHITWQTAFGELLDEASLAALTGQEAQQRWTEAIAYPDTDVFVATEGDYTVGFCVSGPAPREEIEGPDGTVPPDAAHTGLIATLLVEPRWGRRGHGGRLLAAAARALRSRGAHRAVAWVNESDSATLNFYRTVGWEATRLVRTLDTGRRHVRQLCVTGGLDLQLVE</sequence>
<dbReference type="Pfam" id="PF00583">
    <property type="entry name" value="Acetyltransf_1"/>
    <property type="match status" value="1"/>
</dbReference>
<dbReference type="Proteomes" id="UP000249324">
    <property type="component" value="Unassembled WGS sequence"/>
</dbReference>
<keyword evidence="1 5" id="KW-0808">Transferase</keyword>
<keyword evidence="2 4" id="KW-0012">Acyltransferase</keyword>
<dbReference type="GO" id="GO:0016747">
    <property type="term" value="F:acyltransferase activity, transferring groups other than amino-acyl groups"/>
    <property type="evidence" value="ECO:0007669"/>
    <property type="project" value="InterPro"/>
</dbReference>
<dbReference type="PANTHER" id="PTHR43877:SF1">
    <property type="entry name" value="ACETYLTRANSFERASE"/>
    <property type="match status" value="1"/>
</dbReference>
<gene>
    <name evidence="4" type="ORF">DIU77_017875</name>
    <name evidence="5" type="ORF">DIU77_17625</name>
</gene>
<dbReference type="InterPro" id="IPR016181">
    <property type="entry name" value="Acyl_CoA_acyltransferase"/>
</dbReference>
<dbReference type="PANTHER" id="PTHR43877">
    <property type="entry name" value="AMINOALKYLPHOSPHONATE N-ACETYLTRANSFERASE-RELATED-RELATED"/>
    <property type="match status" value="1"/>
</dbReference>
<reference evidence="5" key="1">
    <citation type="submission" date="2018-05" db="EMBL/GenBank/DDBJ databases">
        <authorList>
            <person name="Lanie J.A."/>
            <person name="Ng W.-L."/>
            <person name="Kazmierczak K.M."/>
            <person name="Andrzejewski T.M."/>
            <person name="Davidsen T.M."/>
            <person name="Wayne K.J."/>
            <person name="Tettelin H."/>
            <person name="Glass J.I."/>
            <person name="Rusch D."/>
            <person name="Podicherti R."/>
            <person name="Tsui H.-C.T."/>
            <person name="Winkler M.E."/>
        </authorList>
    </citation>
    <scope>NUCLEOTIDE SEQUENCE</scope>
    <source>
        <strain evidence="5">ZC4RG45</strain>
    </source>
</reference>
<reference evidence="4" key="2">
    <citation type="submission" date="2018-05" db="EMBL/GenBank/DDBJ databases">
        <authorList>
            <person name="Moura L."/>
            <person name="Setubal J.C."/>
        </authorList>
    </citation>
    <scope>NUCLEOTIDE SEQUENCE</scope>
    <source>
        <strain evidence="4">ZC4RG45</strain>
    </source>
</reference>
<accession>A0A2W4L4U1</accession>
<dbReference type="InterPro" id="IPR050832">
    <property type="entry name" value="Bact_Acetyltransf"/>
</dbReference>
<evidence type="ECO:0000256" key="2">
    <source>
        <dbReference type="ARBA" id="ARBA00023315"/>
    </source>
</evidence>
<evidence type="ECO:0000259" key="3">
    <source>
        <dbReference type="PROSITE" id="PS51186"/>
    </source>
</evidence>
<organism evidence="5">
    <name type="scientific">Thermocrispum agreste</name>
    <dbReference type="NCBI Taxonomy" id="37925"/>
    <lineage>
        <taxon>Bacteria</taxon>
        <taxon>Bacillati</taxon>
        <taxon>Actinomycetota</taxon>
        <taxon>Actinomycetes</taxon>
        <taxon>Pseudonocardiales</taxon>
        <taxon>Pseudonocardiaceae</taxon>
        <taxon>Thermocrispum</taxon>
    </lineage>
</organism>
<protein>
    <submittedName>
        <fullName evidence="5">GNAT family N-acetyltransferase</fullName>
        <ecNumber evidence="4">2.3.1.-</ecNumber>
    </submittedName>
</protein>
<evidence type="ECO:0000313" key="6">
    <source>
        <dbReference type="Proteomes" id="UP000249324"/>
    </source>
</evidence>
<dbReference type="STRING" id="1111738.GCA_000427905_02558"/>
<dbReference type="EMBL" id="QGUI02000353">
    <property type="protein sequence ID" value="MFO7194114.1"/>
    <property type="molecule type" value="Genomic_DNA"/>
</dbReference>
<dbReference type="EC" id="2.3.1.-" evidence="4"/>
<evidence type="ECO:0000313" key="5">
    <source>
        <dbReference type="EMBL" id="PZM90636.1"/>
    </source>
</evidence>
<comment type="caution">
    <text evidence="5">The sequence shown here is derived from an EMBL/GenBank/DDBJ whole genome shotgun (WGS) entry which is preliminary data.</text>
</comment>